<evidence type="ECO:0000256" key="1">
    <source>
        <dbReference type="ARBA" id="ARBA00004651"/>
    </source>
</evidence>
<reference evidence="9 10" key="1">
    <citation type="submission" date="2022-06" db="EMBL/GenBank/DDBJ databases">
        <title>New Species of the Genus Actinoplanes, ActinopZanes ferrugineus.</title>
        <authorList>
            <person name="Ding P."/>
        </authorList>
    </citation>
    <scope>NUCLEOTIDE SEQUENCE [LARGE SCALE GENOMIC DNA]</scope>
    <source>
        <strain evidence="9 10">TRM88003</strain>
    </source>
</reference>
<feature type="domain" description="ABC3 transporter permease C-terminal" evidence="8">
    <location>
        <begin position="249"/>
        <end position="361"/>
    </location>
</feature>
<dbReference type="Proteomes" id="UP001523369">
    <property type="component" value="Unassembled WGS sequence"/>
</dbReference>
<feature type="transmembrane region" description="Helical" evidence="7">
    <location>
        <begin position="341"/>
        <end position="360"/>
    </location>
</feature>
<evidence type="ECO:0000256" key="5">
    <source>
        <dbReference type="ARBA" id="ARBA00023136"/>
    </source>
</evidence>
<dbReference type="PANTHER" id="PTHR30572">
    <property type="entry name" value="MEMBRANE COMPONENT OF TRANSPORTER-RELATED"/>
    <property type="match status" value="1"/>
</dbReference>
<name>A0ABT1DPH2_9ACTN</name>
<feature type="transmembrane region" description="Helical" evidence="7">
    <location>
        <begin position="644"/>
        <end position="665"/>
    </location>
</feature>
<evidence type="ECO:0000256" key="4">
    <source>
        <dbReference type="ARBA" id="ARBA00022989"/>
    </source>
</evidence>
<feature type="transmembrane region" description="Helical" evidence="7">
    <location>
        <begin position="242"/>
        <end position="267"/>
    </location>
</feature>
<organism evidence="9 10">
    <name type="scientific">Paractinoplanes aksuensis</name>
    <dbReference type="NCBI Taxonomy" id="2939490"/>
    <lineage>
        <taxon>Bacteria</taxon>
        <taxon>Bacillati</taxon>
        <taxon>Actinomycetota</taxon>
        <taxon>Actinomycetes</taxon>
        <taxon>Micromonosporales</taxon>
        <taxon>Micromonosporaceae</taxon>
        <taxon>Paractinoplanes</taxon>
    </lineage>
</organism>
<protein>
    <submittedName>
        <fullName evidence="9">FtsX-like permease family protein</fullName>
    </submittedName>
</protein>
<feature type="domain" description="ABC3 transporter permease C-terminal" evidence="8">
    <location>
        <begin position="644"/>
        <end position="759"/>
    </location>
</feature>
<evidence type="ECO:0000256" key="6">
    <source>
        <dbReference type="ARBA" id="ARBA00038076"/>
    </source>
</evidence>
<keyword evidence="5 7" id="KW-0472">Membrane</keyword>
<evidence type="ECO:0000256" key="2">
    <source>
        <dbReference type="ARBA" id="ARBA00022475"/>
    </source>
</evidence>
<proteinExistence type="inferred from homology"/>
<keyword evidence="10" id="KW-1185">Reference proteome</keyword>
<dbReference type="InterPro" id="IPR050250">
    <property type="entry name" value="Macrolide_Exporter_MacB"/>
</dbReference>
<keyword evidence="4 7" id="KW-1133">Transmembrane helix</keyword>
<feature type="transmembrane region" description="Helical" evidence="7">
    <location>
        <begin position="20"/>
        <end position="42"/>
    </location>
</feature>
<accession>A0ABT1DPH2</accession>
<gene>
    <name evidence="9" type="ORF">M1L60_13705</name>
</gene>
<evidence type="ECO:0000313" key="10">
    <source>
        <dbReference type="Proteomes" id="UP001523369"/>
    </source>
</evidence>
<dbReference type="RefSeq" id="WP_253237768.1">
    <property type="nucleotide sequence ID" value="NZ_JAMYJR010000013.1"/>
</dbReference>
<keyword evidence="2" id="KW-1003">Cell membrane</keyword>
<feature type="transmembrane region" description="Helical" evidence="7">
    <location>
        <begin position="740"/>
        <end position="763"/>
    </location>
</feature>
<feature type="transmembrane region" description="Helical" evidence="7">
    <location>
        <begin position="412"/>
        <end position="432"/>
    </location>
</feature>
<sequence>MSALSRVVRSGVGRKRVQTVVIGLVVMIAVTSAVLGGSLLAASQGPFDRAFDQQKGAHLSAQFDPGAVTGTQLAATAGATGVAASAGPFRTAQVELIDHFGHPVPPIIVVGRADAGGTVDRVVLDEGRWATAPGEIVLASGDRMRFGRGVVGRQWKAGDTQLTVVGIARSASDTAGAWTTPAQLAAFAGDGPRTYQMLYRFSAADTAEQVSAGRTAIEKLAPMAGSVSWLDIRRDAISDTILLVPFLIAFGLLGVVMAVLIIGNVIAGAVSTSTRRIGILKALGFTPAQVTRAYVGQALIPAAVGAALGVVAGNLLMLPILAQTNQLYGTNDSGVSPAVDALVAGGALALVALTAVAASARAGRLRSVDALAVGRTPQPGRGRWATRLTSRLPLPRPVTLGLAHPFARPVRAVSIVAAIAFGAAAVTFAIGLGTSLNRVQEVEDLADIQVNALHEKGARPGPREPEPFDDPAAIEQTIAGQTGTGGFMGVARSEITAAGISGDLDAVAVTGPDSARYYRMVSGRWLTGPGQIIVSTPFLTAAGKEVGDTITLTSHGVAVPATIVGEVFNPDNDGMQVVTDIATLRVAEPELVPSTYYVSVLSGTDIEAYTDSLKAALQPEGAMADELSHGPDEMVIIVNTLTGLLSLMLIVVAGLGVMNTVVLETRERVHDLGVHKALGMTPRQTTAMVIASVVVTGVIGGVAGTAVGVLLQRTVITEMASSVGFRLPSSVLDVYGSGELLLLGLAGLVIAVAGALLPAGWAAKTRVAVALRTE</sequence>
<dbReference type="PANTHER" id="PTHR30572:SF4">
    <property type="entry name" value="ABC TRANSPORTER PERMEASE YTRF"/>
    <property type="match status" value="1"/>
</dbReference>
<feature type="transmembrane region" description="Helical" evidence="7">
    <location>
        <begin position="298"/>
        <end position="321"/>
    </location>
</feature>
<comment type="similarity">
    <text evidence="6">Belongs to the ABC-4 integral membrane protein family.</text>
</comment>
<dbReference type="EMBL" id="JAMYJR010000013">
    <property type="protein sequence ID" value="MCO8271646.1"/>
    <property type="molecule type" value="Genomic_DNA"/>
</dbReference>
<dbReference type="Pfam" id="PF02687">
    <property type="entry name" value="FtsX"/>
    <property type="match status" value="2"/>
</dbReference>
<evidence type="ECO:0000256" key="7">
    <source>
        <dbReference type="SAM" id="Phobius"/>
    </source>
</evidence>
<comment type="caution">
    <text evidence="9">The sequence shown here is derived from an EMBL/GenBank/DDBJ whole genome shotgun (WGS) entry which is preliminary data.</text>
</comment>
<feature type="transmembrane region" description="Helical" evidence="7">
    <location>
        <begin position="686"/>
        <end position="711"/>
    </location>
</feature>
<comment type="subcellular location">
    <subcellularLocation>
        <location evidence="1">Cell membrane</location>
        <topology evidence="1">Multi-pass membrane protein</topology>
    </subcellularLocation>
</comment>
<keyword evidence="3 7" id="KW-0812">Transmembrane</keyword>
<evidence type="ECO:0000313" key="9">
    <source>
        <dbReference type="EMBL" id="MCO8271646.1"/>
    </source>
</evidence>
<dbReference type="InterPro" id="IPR003838">
    <property type="entry name" value="ABC3_permease_C"/>
</dbReference>
<evidence type="ECO:0000259" key="8">
    <source>
        <dbReference type="Pfam" id="PF02687"/>
    </source>
</evidence>
<evidence type="ECO:0000256" key="3">
    <source>
        <dbReference type="ARBA" id="ARBA00022692"/>
    </source>
</evidence>